<accession>A0A2X0SIK3</accession>
<dbReference type="NCBIfam" id="TIGR00377">
    <property type="entry name" value="ant_ant_sig"/>
    <property type="match status" value="1"/>
</dbReference>
<feature type="domain" description="STAS" evidence="3">
    <location>
        <begin position="1"/>
        <end position="110"/>
    </location>
</feature>
<sequence>MNLQTRIENNVTVLTVSGRLDTVTAPEYEKNIREMISGGNIKFVVDFEQLEYISSAGLRGLLIMAKLLNEKGGRMCLANVKGNVRSVFDMCGFTAVFTMKDSVSEALAAFV</sequence>
<organism evidence="4">
    <name type="scientific">Candidatus Nitrotoga fabula</name>
    <dbReference type="NCBI Taxonomy" id="2182327"/>
    <lineage>
        <taxon>Bacteria</taxon>
        <taxon>Pseudomonadati</taxon>
        <taxon>Pseudomonadota</taxon>
        <taxon>Betaproteobacteria</taxon>
        <taxon>Nitrosomonadales</taxon>
        <taxon>Gallionellaceae</taxon>
        <taxon>Candidatus Nitrotoga</taxon>
    </lineage>
</organism>
<proteinExistence type="inferred from homology"/>
<dbReference type="GO" id="GO:0043856">
    <property type="term" value="F:anti-sigma factor antagonist activity"/>
    <property type="evidence" value="ECO:0007669"/>
    <property type="project" value="InterPro"/>
</dbReference>
<comment type="similarity">
    <text evidence="1 2">Belongs to the anti-sigma-factor antagonist family.</text>
</comment>
<dbReference type="Gene3D" id="3.30.750.24">
    <property type="entry name" value="STAS domain"/>
    <property type="match status" value="1"/>
</dbReference>
<dbReference type="InterPro" id="IPR002645">
    <property type="entry name" value="STAS_dom"/>
</dbReference>
<dbReference type="AlphaFoldDB" id="A0A2X0SIK3"/>
<evidence type="ECO:0000313" key="4">
    <source>
        <dbReference type="EMBL" id="SPS05656.1"/>
    </source>
</evidence>
<dbReference type="EMBL" id="LS423452">
    <property type="protein sequence ID" value="SPS05656.1"/>
    <property type="molecule type" value="Genomic_DNA"/>
</dbReference>
<reference evidence="4" key="1">
    <citation type="submission" date="2018-05" db="EMBL/GenBank/DDBJ databases">
        <authorList>
            <person name="Lanie J.A."/>
            <person name="Ng W.-L."/>
            <person name="Kazmierczak K.M."/>
            <person name="Andrzejewski T.M."/>
            <person name="Davidsen T.M."/>
            <person name="Wayne K.J."/>
            <person name="Tettelin H."/>
            <person name="Glass J.I."/>
            <person name="Rusch D."/>
            <person name="Podicherti R."/>
            <person name="Tsui H.-C.T."/>
            <person name="Winkler M.E."/>
        </authorList>
    </citation>
    <scope>NUCLEOTIDE SEQUENCE</scope>
    <source>
        <strain evidence="4">KNB</strain>
    </source>
</reference>
<dbReference type="PROSITE" id="PS50801">
    <property type="entry name" value="STAS"/>
    <property type="match status" value="1"/>
</dbReference>
<dbReference type="CDD" id="cd07043">
    <property type="entry name" value="STAS_anti-anti-sigma_factors"/>
    <property type="match status" value="1"/>
</dbReference>
<protein>
    <recommendedName>
        <fullName evidence="2">Anti-sigma factor antagonist</fullName>
    </recommendedName>
</protein>
<dbReference type="SUPFAM" id="SSF52091">
    <property type="entry name" value="SpoIIaa-like"/>
    <property type="match status" value="1"/>
</dbReference>
<evidence type="ECO:0000256" key="1">
    <source>
        <dbReference type="ARBA" id="ARBA00009013"/>
    </source>
</evidence>
<evidence type="ECO:0000259" key="3">
    <source>
        <dbReference type="PROSITE" id="PS50801"/>
    </source>
</evidence>
<dbReference type="Pfam" id="PF01740">
    <property type="entry name" value="STAS"/>
    <property type="match status" value="1"/>
</dbReference>
<dbReference type="InterPro" id="IPR003658">
    <property type="entry name" value="Anti-sigma_ant"/>
</dbReference>
<dbReference type="InterPro" id="IPR036513">
    <property type="entry name" value="STAS_dom_sf"/>
</dbReference>
<name>A0A2X0SIK3_9PROT</name>
<dbReference type="PANTHER" id="PTHR33495">
    <property type="entry name" value="ANTI-SIGMA FACTOR ANTAGONIST TM_1081-RELATED-RELATED"/>
    <property type="match status" value="1"/>
</dbReference>
<evidence type="ECO:0000256" key="2">
    <source>
        <dbReference type="RuleBase" id="RU003749"/>
    </source>
</evidence>
<gene>
    <name evidence="4" type="ORF">NITFAB_1246</name>
</gene>
<dbReference type="PANTHER" id="PTHR33495:SF14">
    <property type="entry name" value="ANTI-SIGMA FACTOR ANTAGONIST"/>
    <property type="match status" value="1"/>
</dbReference>